<proteinExistence type="predicted"/>
<gene>
    <name evidence="2" type="ORF">QE152_g19954</name>
</gene>
<feature type="compositionally biased region" description="Basic and acidic residues" evidence="1">
    <location>
        <begin position="1"/>
        <end position="13"/>
    </location>
</feature>
<dbReference type="AlphaFoldDB" id="A0AAW1KNU5"/>
<dbReference type="Proteomes" id="UP001458880">
    <property type="component" value="Unassembled WGS sequence"/>
</dbReference>
<accession>A0AAW1KNU5</accession>
<reference evidence="2 3" key="1">
    <citation type="journal article" date="2024" name="BMC Genomics">
        <title>De novo assembly and annotation of Popillia japonica's genome with initial clues to its potential as an invasive pest.</title>
        <authorList>
            <person name="Cucini C."/>
            <person name="Boschi S."/>
            <person name="Funari R."/>
            <person name="Cardaioli E."/>
            <person name="Iannotti N."/>
            <person name="Marturano G."/>
            <person name="Paoli F."/>
            <person name="Bruttini M."/>
            <person name="Carapelli A."/>
            <person name="Frati F."/>
            <person name="Nardi F."/>
        </authorList>
    </citation>
    <scope>NUCLEOTIDE SEQUENCE [LARGE SCALE GENOMIC DNA]</scope>
    <source>
        <strain evidence="2">DMR45628</strain>
    </source>
</reference>
<evidence type="ECO:0000256" key="1">
    <source>
        <dbReference type="SAM" id="MobiDB-lite"/>
    </source>
</evidence>
<comment type="caution">
    <text evidence="2">The sequence shown here is derived from an EMBL/GenBank/DDBJ whole genome shotgun (WGS) entry which is preliminary data.</text>
</comment>
<feature type="compositionally biased region" description="Acidic residues" evidence="1">
    <location>
        <begin position="14"/>
        <end position="25"/>
    </location>
</feature>
<organism evidence="2 3">
    <name type="scientific">Popillia japonica</name>
    <name type="common">Japanese beetle</name>
    <dbReference type="NCBI Taxonomy" id="7064"/>
    <lineage>
        <taxon>Eukaryota</taxon>
        <taxon>Metazoa</taxon>
        <taxon>Ecdysozoa</taxon>
        <taxon>Arthropoda</taxon>
        <taxon>Hexapoda</taxon>
        <taxon>Insecta</taxon>
        <taxon>Pterygota</taxon>
        <taxon>Neoptera</taxon>
        <taxon>Endopterygota</taxon>
        <taxon>Coleoptera</taxon>
        <taxon>Polyphaga</taxon>
        <taxon>Scarabaeiformia</taxon>
        <taxon>Scarabaeidae</taxon>
        <taxon>Rutelinae</taxon>
        <taxon>Popillia</taxon>
    </lineage>
</organism>
<feature type="region of interest" description="Disordered" evidence="1">
    <location>
        <begin position="1"/>
        <end position="25"/>
    </location>
</feature>
<dbReference type="EMBL" id="JASPKY010000193">
    <property type="protein sequence ID" value="KAK9721930.1"/>
    <property type="molecule type" value="Genomic_DNA"/>
</dbReference>
<keyword evidence="3" id="KW-1185">Reference proteome</keyword>
<evidence type="ECO:0000313" key="3">
    <source>
        <dbReference type="Proteomes" id="UP001458880"/>
    </source>
</evidence>
<evidence type="ECO:0000313" key="2">
    <source>
        <dbReference type="EMBL" id="KAK9721930.1"/>
    </source>
</evidence>
<protein>
    <submittedName>
        <fullName evidence="2">Uncharacterized protein</fullName>
    </submittedName>
</protein>
<sequence length="124" mass="14627">MGEEKWLPNKPENDESEDTQATNEDDNLQFSSIINIFPSIPGFSDCHEADIKAWLESDNDPGYQIMDDSDILNHVQTSQDIMDWYEKQKERRPRQLILLLRDLVAEKRRSNLKQTRINEFFVKV</sequence>
<name>A0AAW1KNU5_POPJA</name>